<evidence type="ECO:0000259" key="9">
    <source>
        <dbReference type="Pfam" id="PF26577"/>
    </source>
</evidence>
<organism evidence="10 11">
    <name type="scientific">Heterodermia speciosa</name>
    <dbReference type="NCBI Taxonomy" id="116794"/>
    <lineage>
        <taxon>Eukaryota</taxon>
        <taxon>Fungi</taxon>
        <taxon>Dikarya</taxon>
        <taxon>Ascomycota</taxon>
        <taxon>Pezizomycotina</taxon>
        <taxon>Lecanoromycetes</taxon>
        <taxon>OSLEUM clade</taxon>
        <taxon>Lecanoromycetidae</taxon>
        <taxon>Caliciales</taxon>
        <taxon>Physciaceae</taxon>
        <taxon>Heterodermia</taxon>
    </lineage>
</organism>
<dbReference type="GO" id="GO:0000213">
    <property type="term" value="F:tRNA-intron lyase activity"/>
    <property type="evidence" value="ECO:0007669"/>
    <property type="project" value="UniProtKB-UniRule"/>
</dbReference>
<dbReference type="InterPro" id="IPR011856">
    <property type="entry name" value="tRNA_endonuc-like_dom_sf"/>
</dbReference>
<dbReference type="Pfam" id="PF01974">
    <property type="entry name" value="tRNA_int_endo"/>
    <property type="match status" value="1"/>
</dbReference>
<feature type="active site" evidence="6">
    <location>
        <position position="251"/>
    </location>
</feature>
<keyword evidence="10" id="KW-0540">Nuclease</keyword>
<protein>
    <recommendedName>
        <fullName evidence="5">tRNA-splicing endonuclease subunit Sen34</fullName>
        <ecNumber evidence="5">4.6.1.16</ecNumber>
    </recommendedName>
</protein>
<feature type="domain" description="tRNA intron endonuclease catalytic" evidence="8">
    <location>
        <begin position="224"/>
        <end position="299"/>
    </location>
</feature>
<dbReference type="InterPro" id="IPR016690">
    <property type="entry name" value="TSEN34"/>
</dbReference>
<reference evidence="10" key="1">
    <citation type="submission" date="2021-03" db="EMBL/GenBank/DDBJ databases">
        <authorList>
            <person name="Tagirdzhanova G."/>
        </authorList>
    </citation>
    <scope>NUCLEOTIDE SEQUENCE</scope>
</reference>
<keyword evidence="10" id="KW-0255">Endonuclease</keyword>
<dbReference type="AlphaFoldDB" id="A0A8H3II73"/>
<dbReference type="PIRSF" id="PIRSF017250">
    <property type="entry name" value="tRNA_splic_SEN34"/>
    <property type="match status" value="1"/>
</dbReference>
<keyword evidence="11" id="KW-1185">Reference proteome</keyword>
<dbReference type="InterPro" id="IPR006676">
    <property type="entry name" value="tRNA_splic"/>
</dbReference>
<evidence type="ECO:0000256" key="3">
    <source>
        <dbReference type="ARBA" id="ARBA00023239"/>
    </source>
</evidence>
<dbReference type="GO" id="GO:0003676">
    <property type="term" value="F:nucleic acid binding"/>
    <property type="evidence" value="ECO:0007669"/>
    <property type="project" value="InterPro"/>
</dbReference>
<dbReference type="InterPro" id="IPR036167">
    <property type="entry name" value="tRNA_intron_Endo_cat-like_sf"/>
</dbReference>
<accession>A0A8H3II73</accession>
<sequence>MEASLGSPVPTLPFPISRTSYAVERYFLFSAETITWLRREHHILGVLVGTLAQVPQQNVFLGLPLQLQPEEARLLVEQGLAFIVDDFQWHRKTYDEMTKEEKKAYKASLRQEGEALARASTQKSQKASEQAFRRRAQQQSQDGDRASRTDSYSTTEILDADNEEAGDSLFSPTTPETVSPLCPPSRTSLTHMTSYSVTPTSSYQLLPTPPTTSRLDLPTIKHSSYALFRHLHNENYFLSPGLRFGCQFLVYPGDPLRFHSHFLAMSADWDEEIDLLDLVGGGRLGTGVKKSWLIGGLSESENKDRGIGNPGVGEEVRTFCIEWGGM</sequence>
<evidence type="ECO:0000256" key="2">
    <source>
        <dbReference type="ARBA" id="ARBA00022694"/>
    </source>
</evidence>
<dbReference type="InterPro" id="IPR059049">
    <property type="entry name" value="TSEN34_N"/>
</dbReference>
<dbReference type="CDD" id="cd22363">
    <property type="entry name" value="tRNA-intron_lyase_C"/>
    <property type="match status" value="1"/>
</dbReference>
<feature type="region of interest" description="Disordered" evidence="7">
    <location>
        <begin position="115"/>
        <end position="185"/>
    </location>
</feature>
<dbReference type="PANTHER" id="PTHR13070">
    <property type="entry name" value="TRNA-SPLICING ENDONUCLEASE SUBUNIT SEN34-RELATED"/>
    <property type="match status" value="1"/>
</dbReference>
<evidence type="ECO:0000256" key="1">
    <source>
        <dbReference type="ARBA" id="ARBA00008078"/>
    </source>
</evidence>
<comment type="function">
    <text evidence="4">Constitutes one of the two catalytic subunit of the tRNA-splicing endonuclease complex, a complex responsible for identification and cleavage of the splice sites in pre-tRNA. It cleaves pre-tRNA at the 5'- and 3'-splice sites to release the intron. The products are an intron and two tRNA half-molecules bearing 2',3'-cyclic phosphate and 5'-OH termini. There are no conserved sequences at the splice sites, but the intron is invariably located at the same site in the gene, placing the splice sites an invariant distance from the constant structural features of the tRNA body. It probably carries the active site for 3'-splice site cleavage.</text>
</comment>
<evidence type="ECO:0000256" key="5">
    <source>
        <dbReference type="PIRNR" id="PIRNR017250"/>
    </source>
</evidence>
<dbReference type="EMBL" id="CAJPDS010000014">
    <property type="protein sequence ID" value="CAF9914589.1"/>
    <property type="molecule type" value="Genomic_DNA"/>
</dbReference>
<name>A0A8H3II73_9LECA</name>
<feature type="active site" evidence="6">
    <location>
        <position position="259"/>
    </location>
</feature>
<dbReference type="Gene3D" id="3.40.1350.10">
    <property type="match status" value="1"/>
</dbReference>
<dbReference type="Pfam" id="PF26577">
    <property type="entry name" value="TSEN34_N"/>
    <property type="match status" value="1"/>
</dbReference>
<dbReference type="GO" id="GO:0000379">
    <property type="term" value="P:tRNA-type intron splice site recognition and cleavage"/>
    <property type="evidence" value="ECO:0007669"/>
    <property type="project" value="UniProtKB-UniRule"/>
</dbReference>
<gene>
    <name evidence="10" type="primary">SEN34</name>
    <name evidence="10" type="ORF">HETSPECPRED_002023</name>
</gene>
<feature type="active site" evidence="6">
    <location>
        <position position="290"/>
    </location>
</feature>
<dbReference type="EC" id="4.6.1.16" evidence="5"/>
<dbReference type="GO" id="GO:0000214">
    <property type="term" value="C:tRNA-intron endonuclease complex"/>
    <property type="evidence" value="ECO:0007669"/>
    <property type="project" value="UniProtKB-UniRule"/>
</dbReference>
<feature type="domain" description="TSEN34 N-terminal" evidence="9">
    <location>
        <begin position="21"/>
        <end position="86"/>
    </location>
</feature>
<keyword evidence="2 5" id="KW-0819">tRNA processing</keyword>
<dbReference type="Proteomes" id="UP000664521">
    <property type="component" value="Unassembled WGS sequence"/>
</dbReference>
<evidence type="ECO:0000313" key="10">
    <source>
        <dbReference type="EMBL" id="CAF9914589.1"/>
    </source>
</evidence>
<dbReference type="InterPro" id="IPR006677">
    <property type="entry name" value="tRNA_intron_Endonuc_cat-like"/>
</dbReference>
<comment type="similarity">
    <text evidence="1 5">Belongs to the tRNA-intron endonuclease family.</text>
</comment>
<keyword evidence="10" id="KW-0378">Hydrolase</keyword>
<dbReference type="PANTHER" id="PTHR13070:SF0">
    <property type="entry name" value="TRNA-SPLICING ENDONUCLEASE SUBUNIT SEN34"/>
    <property type="match status" value="1"/>
</dbReference>
<evidence type="ECO:0000313" key="11">
    <source>
        <dbReference type="Proteomes" id="UP000664521"/>
    </source>
</evidence>
<evidence type="ECO:0000259" key="8">
    <source>
        <dbReference type="Pfam" id="PF01974"/>
    </source>
</evidence>
<keyword evidence="3 5" id="KW-0456">Lyase</keyword>
<dbReference type="SUPFAM" id="SSF53032">
    <property type="entry name" value="tRNA-intron endonuclease catalytic domain-like"/>
    <property type="match status" value="1"/>
</dbReference>
<dbReference type="OrthoDB" id="48041at2759"/>
<evidence type="ECO:0000256" key="6">
    <source>
        <dbReference type="PIRSR" id="PIRSR017250-50"/>
    </source>
</evidence>
<evidence type="ECO:0000256" key="4">
    <source>
        <dbReference type="ARBA" id="ARBA00059865"/>
    </source>
</evidence>
<evidence type="ECO:0000256" key="7">
    <source>
        <dbReference type="SAM" id="MobiDB-lite"/>
    </source>
</evidence>
<dbReference type="NCBIfam" id="TIGR00324">
    <property type="entry name" value="endA"/>
    <property type="match status" value="1"/>
</dbReference>
<comment type="caution">
    <text evidence="10">The sequence shown here is derived from an EMBL/GenBank/DDBJ whole genome shotgun (WGS) entry which is preliminary data.</text>
</comment>
<proteinExistence type="inferred from homology"/>
<dbReference type="FunFam" id="3.40.1350.10:FF:000008">
    <property type="entry name" value="tRNA-splicing endonuclease subunit Sen34"/>
    <property type="match status" value="1"/>
</dbReference>